<sequence length="116" mass="12714">MQFMALIYNAEGADASYEGGMEQIMADYWKFGEEAREAGVMVAGDALEAVSTATSVRIRNGQTELTDGPFAETKEALGGYYLLECKDLDQALEWAAKIPTAKYGTIEVRPVMVFDN</sequence>
<protein>
    <recommendedName>
        <fullName evidence="2">YCII-related domain-containing protein</fullName>
    </recommendedName>
</protein>
<organism evidence="3 4">
    <name type="scientific">Maritalea porphyrae</name>
    <dbReference type="NCBI Taxonomy" id="880732"/>
    <lineage>
        <taxon>Bacteria</taxon>
        <taxon>Pseudomonadati</taxon>
        <taxon>Pseudomonadota</taxon>
        <taxon>Alphaproteobacteria</taxon>
        <taxon>Hyphomicrobiales</taxon>
        <taxon>Devosiaceae</taxon>
        <taxon>Maritalea</taxon>
    </lineage>
</organism>
<dbReference type="PANTHER" id="PTHR35174:SF3">
    <property type="entry name" value="BLL7171 PROTEIN"/>
    <property type="match status" value="1"/>
</dbReference>
<comment type="caution">
    <text evidence="3">The sequence shown here is derived from an EMBL/GenBank/DDBJ whole genome shotgun (WGS) entry which is preliminary data.</text>
</comment>
<evidence type="ECO:0000256" key="1">
    <source>
        <dbReference type="ARBA" id="ARBA00007689"/>
    </source>
</evidence>
<dbReference type="Gene3D" id="3.30.70.1060">
    <property type="entry name" value="Dimeric alpha+beta barrel"/>
    <property type="match status" value="1"/>
</dbReference>
<gene>
    <name evidence="3" type="ORF">GCM10007879_00070</name>
</gene>
<reference evidence="3" key="2">
    <citation type="submission" date="2023-01" db="EMBL/GenBank/DDBJ databases">
        <title>Draft genome sequence of Maritalea porphyrae strain NBRC 107169.</title>
        <authorList>
            <person name="Sun Q."/>
            <person name="Mori K."/>
        </authorList>
    </citation>
    <scope>NUCLEOTIDE SEQUENCE</scope>
    <source>
        <strain evidence="3">NBRC 107169</strain>
    </source>
</reference>
<dbReference type="RefSeq" id="WP_284360742.1">
    <property type="nucleotide sequence ID" value="NZ_BSNI01000001.1"/>
</dbReference>
<dbReference type="Pfam" id="PF03795">
    <property type="entry name" value="YCII"/>
    <property type="match status" value="1"/>
</dbReference>
<accession>A0ABQ5UMF8</accession>
<name>A0ABQ5UMF8_9HYPH</name>
<proteinExistence type="inferred from homology"/>
<evidence type="ECO:0000259" key="2">
    <source>
        <dbReference type="Pfam" id="PF03795"/>
    </source>
</evidence>
<dbReference type="InterPro" id="IPR011008">
    <property type="entry name" value="Dimeric_a/b-barrel"/>
</dbReference>
<dbReference type="Proteomes" id="UP001161405">
    <property type="component" value="Unassembled WGS sequence"/>
</dbReference>
<keyword evidence="4" id="KW-1185">Reference proteome</keyword>
<dbReference type="PANTHER" id="PTHR35174">
    <property type="entry name" value="BLL7171 PROTEIN-RELATED"/>
    <property type="match status" value="1"/>
</dbReference>
<evidence type="ECO:0000313" key="3">
    <source>
        <dbReference type="EMBL" id="GLQ15758.1"/>
    </source>
</evidence>
<evidence type="ECO:0000313" key="4">
    <source>
        <dbReference type="Proteomes" id="UP001161405"/>
    </source>
</evidence>
<dbReference type="EMBL" id="BSNI01000001">
    <property type="protein sequence ID" value="GLQ15758.1"/>
    <property type="molecule type" value="Genomic_DNA"/>
</dbReference>
<dbReference type="InterPro" id="IPR005545">
    <property type="entry name" value="YCII"/>
</dbReference>
<dbReference type="SUPFAM" id="SSF54909">
    <property type="entry name" value="Dimeric alpha+beta barrel"/>
    <property type="match status" value="1"/>
</dbReference>
<reference evidence="3" key="1">
    <citation type="journal article" date="2014" name="Int. J. Syst. Evol. Microbiol.">
        <title>Complete genome of a new Firmicutes species belonging to the dominant human colonic microbiota ('Ruminococcus bicirculans') reveals two chromosomes and a selective capacity to utilize plant glucans.</title>
        <authorList>
            <consortium name="NISC Comparative Sequencing Program"/>
            <person name="Wegmann U."/>
            <person name="Louis P."/>
            <person name="Goesmann A."/>
            <person name="Henrissat B."/>
            <person name="Duncan S.H."/>
            <person name="Flint H.J."/>
        </authorList>
    </citation>
    <scope>NUCLEOTIDE SEQUENCE</scope>
    <source>
        <strain evidence="3">NBRC 107169</strain>
    </source>
</reference>
<feature type="domain" description="YCII-related" evidence="2">
    <location>
        <begin position="1"/>
        <end position="114"/>
    </location>
</feature>
<comment type="similarity">
    <text evidence="1">Belongs to the YciI family.</text>
</comment>